<evidence type="ECO:0000313" key="8">
    <source>
        <dbReference type="Proteomes" id="UP000053477"/>
    </source>
</evidence>
<dbReference type="GO" id="GO:0004518">
    <property type="term" value="F:nuclease activity"/>
    <property type="evidence" value="ECO:0007669"/>
    <property type="project" value="InterPro"/>
</dbReference>
<feature type="domain" description="Post-transcriptional regulator MKT1 N-terminal" evidence="6">
    <location>
        <begin position="327"/>
        <end position="420"/>
    </location>
</feature>
<dbReference type="InterPro" id="IPR006085">
    <property type="entry name" value="XPG_DNA_repair_N"/>
</dbReference>
<dbReference type="FunCoup" id="A0A0H2RD64">
    <property type="interactions" value="328"/>
</dbReference>
<dbReference type="SUPFAM" id="SSF88723">
    <property type="entry name" value="PIN domain-like"/>
    <property type="match status" value="1"/>
</dbReference>
<accession>A0A0H2RD64</accession>
<dbReference type="InterPro" id="IPR029060">
    <property type="entry name" value="PIN-like_dom_sf"/>
</dbReference>
<evidence type="ECO:0000256" key="1">
    <source>
        <dbReference type="ARBA" id="ARBA00022845"/>
    </source>
</evidence>
<keyword evidence="1" id="KW-0810">Translation regulation</keyword>
<gene>
    <name evidence="7" type="ORF">SCHPADRAFT_860258</name>
</gene>
<dbReference type="Pfam" id="PF12246">
    <property type="entry name" value="MKT1_C"/>
    <property type="match status" value="1"/>
</dbReference>
<evidence type="ECO:0000259" key="4">
    <source>
        <dbReference type="Pfam" id="PF00752"/>
    </source>
</evidence>
<sequence>MPIRHLDGYLNERKQLKTLPLSVLTDSRLGIDAAHYLHHLLDLSPSREPLLAATGGPPLALAQRIESDLRVLEKLRIKPVFVFAGLQPNKKGKPPIQHEHGEAVRDRQAAWGKYEHGQEEGARKLFEGRACVSQWDVWRMILRIFRHRNVEFLVAPYVSWAQLVYLQRHPKQYIHAIFGPTETLLYPGVDKLITSIDLTSQTPTFTFTSKSTFLSDLQLTEDQFLDTGILVGCEHSQPFPPIAHEQTLKATVEMVKYYKSGHQAVSAFADQPPVKATNYIEHFVRTRCMIKFSLIITSEGVVQPLPISIEPPSSHSNHHHHPSTEVPQDLHEIFTFRLSDEVFFYMSRGLIGPQPLVWLTSGQIIEPPPLDNGETTEYKRFVKEVITDGQTGPRATAIALISNVSHNHWNARRIAGCFWFDQPGNPNNQKSISHNSAQTAQLAERVAGWLVPCSIIDEELRRQNSSTIDFALCLGATCTEKLAARTRFKKDKTDQAHPQLEKKDEFVANVIWRFLELRGFLLNTHMHGPLARAMHNAIKQARVNDKFQDPLYLFLELVRAGVMHGHLWSNRAFSGGPSFGTDDEKQCMLLVMRVLSIVPLNFKPQPWSAPLSRELLVFNSFVKSLTRALRTLLEVTSLNMVLRGDARRAREDLLDITLSLPFQTDVNTGFGILAKVYLDALTHINNRQRVRDPDAEGVREAKQLALEICEETFPGVKYPKQEVERGFRFWDCALSAMRLMHNEKAVLPELTEQFEAAEAWLRPMRP</sequence>
<feature type="domain" description="XPG N-terminal" evidence="4">
    <location>
        <begin position="1"/>
        <end position="91"/>
    </location>
</feature>
<dbReference type="Pfam" id="PF00752">
    <property type="entry name" value="XPG_N"/>
    <property type="match status" value="1"/>
</dbReference>
<evidence type="ECO:0000259" key="6">
    <source>
        <dbReference type="Pfam" id="PF12247"/>
    </source>
</evidence>
<evidence type="ECO:0000256" key="2">
    <source>
        <dbReference type="ARBA" id="ARBA00024023"/>
    </source>
</evidence>
<dbReference type="InterPro" id="IPR006084">
    <property type="entry name" value="XPG/Rad2"/>
</dbReference>
<feature type="domain" description="Post-transcriptional regulator MKT1 C-terminal" evidence="5">
    <location>
        <begin position="513"/>
        <end position="762"/>
    </location>
</feature>
<evidence type="ECO:0000259" key="5">
    <source>
        <dbReference type="Pfam" id="PF12246"/>
    </source>
</evidence>
<dbReference type="PANTHER" id="PTHR11081:SF32">
    <property type="entry name" value="POST-TRANSCRIPTIONAL REGULATOR MKT1"/>
    <property type="match status" value="1"/>
</dbReference>
<dbReference type="InterPro" id="IPR037314">
    <property type="entry name" value="MKT1_H3TH"/>
</dbReference>
<proteinExistence type="inferred from homology"/>
<feature type="region of interest" description="Disordered" evidence="3">
    <location>
        <begin position="307"/>
        <end position="326"/>
    </location>
</feature>
<dbReference type="CDD" id="cd09858">
    <property type="entry name" value="PIN_MKT1"/>
    <property type="match status" value="1"/>
</dbReference>
<protein>
    <submittedName>
        <fullName evidence="7">XPG I-region protein</fullName>
    </submittedName>
</protein>
<reference evidence="7 8" key="1">
    <citation type="submission" date="2015-04" db="EMBL/GenBank/DDBJ databases">
        <title>Complete genome sequence of Schizopora paradoxa KUC8140, a cosmopolitan wood degrader in East Asia.</title>
        <authorList>
            <consortium name="DOE Joint Genome Institute"/>
            <person name="Min B."/>
            <person name="Park H."/>
            <person name="Jang Y."/>
            <person name="Kim J.-J."/>
            <person name="Kim K.H."/>
            <person name="Pangilinan J."/>
            <person name="Lipzen A."/>
            <person name="Riley R."/>
            <person name="Grigoriev I.V."/>
            <person name="Spatafora J.W."/>
            <person name="Choi I.-G."/>
        </authorList>
    </citation>
    <scope>NUCLEOTIDE SEQUENCE [LARGE SCALE GENOMIC DNA]</scope>
    <source>
        <strain evidence="7 8">KUC8140</strain>
    </source>
</reference>
<dbReference type="GO" id="GO:0006417">
    <property type="term" value="P:regulation of translation"/>
    <property type="evidence" value="ECO:0007669"/>
    <property type="project" value="UniProtKB-KW"/>
</dbReference>
<dbReference type="Proteomes" id="UP000053477">
    <property type="component" value="Unassembled WGS sequence"/>
</dbReference>
<name>A0A0H2RD64_9AGAM</name>
<dbReference type="EMBL" id="KQ086139">
    <property type="protein sequence ID" value="KLO07438.1"/>
    <property type="molecule type" value="Genomic_DNA"/>
</dbReference>
<dbReference type="InterPro" id="IPR022040">
    <property type="entry name" value="MKT1_N"/>
</dbReference>
<dbReference type="PANTHER" id="PTHR11081">
    <property type="entry name" value="FLAP ENDONUCLEASE FAMILY MEMBER"/>
    <property type="match status" value="1"/>
</dbReference>
<dbReference type="STRING" id="27342.A0A0H2RD64"/>
<dbReference type="PRINTS" id="PR00853">
    <property type="entry name" value="XPGRADSUPER"/>
</dbReference>
<dbReference type="CDD" id="cd09902">
    <property type="entry name" value="H3TH_MKT1"/>
    <property type="match status" value="1"/>
</dbReference>
<keyword evidence="8" id="KW-1185">Reference proteome</keyword>
<dbReference type="OrthoDB" id="17262at2759"/>
<organism evidence="7 8">
    <name type="scientific">Schizopora paradoxa</name>
    <dbReference type="NCBI Taxonomy" id="27342"/>
    <lineage>
        <taxon>Eukaryota</taxon>
        <taxon>Fungi</taxon>
        <taxon>Dikarya</taxon>
        <taxon>Basidiomycota</taxon>
        <taxon>Agaricomycotina</taxon>
        <taxon>Agaricomycetes</taxon>
        <taxon>Hymenochaetales</taxon>
        <taxon>Schizoporaceae</taxon>
        <taxon>Schizopora</taxon>
    </lineage>
</organism>
<evidence type="ECO:0000313" key="7">
    <source>
        <dbReference type="EMBL" id="KLO07438.1"/>
    </source>
</evidence>
<dbReference type="InterPro" id="IPR022039">
    <property type="entry name" value="MKT1_C"/>
</dbReference>
<dbReference type="Gene3D" id="3.40.50.1010">
    <property type="entry name" value="5'-nuclease"/>
    <property type="match status" value="1"/>
</dbReference>
<evidence type="ECO:0000256" key="3">
    <source>
        <dbReference type="SAM" id="MobiDB-lite"/>
    </source>
</evidence>
<comment type="similarity">
    <text evidence="2">Belongs to the XPG/RAD2 endonuclease family.</text>
</comment>
<dbReference type="GO" id="GO:0003730">
    <property type="term" value="F:mRNA 3'-UTR binding"/>
    <property type="evidence" value="ECO:0007669"/>
    <property type="project" value="TreeGrafter"/>
</dbReference>
<dbReference type="AlphaFoldDB" id="A0A0H2RD64"/>
<dbReference type="InParanoid" id="A0A0H2RD64"/>
<dbReference type="Pfam" id="PF12247">
    <property type="entry name" value="MKT1_N"/>
    <property type="match status" value="1"/>
</dbReference>